<dbReference type="PANTHER" id="PTHR31662:SF33">
    <property type="entry name" value="DNA-BINDING STOREKEEPER PROTEIN TRANSCRIPTIONAL REGULATOR-LIKE PROTEIN"/>
    <property type="match status" value="1"/>
</dbReference>
<dbReference type="EnsemblPlants" id="Kaladp0071s0015.1.v1.1">
    <property type="protein sequence ID" value="Kaladp0071s0015.1.v1.1.CDS.1"/>
    <property type="gene ID" value="Kaladp0071s0015.v1.1"/>
</dbReference>
<dbReference type="InterPro" id="IPR007592">
    <property type="entry name" value="GEBP"/>
</dbReference>
<dbReference type="OMA" id="WGSINGH"/>
<dbReference type="Proteomes" id="UP000594263">
    <property type="component" value="Unplaced"/>
</dbReference>
<proteinExistence type="inferred from homology"/>
<feature type="region of interest" description="Disordered" evidence="2">
    <location>
        <begin position="41"/>
        <end position="70"/>
    </location>
</feature>
<feature type="region of interest" description="Disordered" evidence="2">
    <location>
        <begin position="1"/>
        <end position="27"/>
    </location>
</feature>
<dbReference type="InterPro" id="IPR053932">
    <property type="entry name" value="GeBP-like_DBD"/>
</dbReference>
<name>A0A7N0UJJ3_KALFE</name>
<comment type="similarity">
    <text evidence="1">Belongs to the GeBP family.</text>
</comment>
<feature type="compositionally biased region" description="Basic and acidic residues" evidence="2">
    <location>
        <begin position="55"/>
        <end position="66"/>
    </location>
</feature>
<dbReference type="Pfam" id="PF04504">
    <property type="entry name" value="GeBP-like_DBD"/>
    <property type="match status" value="1"/>
</dbReference>
<dbReference type="Gramene" id="Kaladp0071s0015.1.v1.1">
    <property type="protein sequence ID" value="Kaladp0071s0015.1.v1.1.CDS.1"/>
    <property type="gene ID" value="Kaladp0071s0015.v1.1"/>
</dbReference>
<evidence type="ECO:0000313" key="5">
    <source>
        <dbReference type="Proteomes" id="UP000594263"/>
    </source>
</evidence>
<organism evidence="4 5">
    <name type="scientific">Kalanchoe fedtschenkoi</name>
    <name type="common">Lavender scallops</name>
    <name type="synonym">South American air plant</name>
    <dbReference type="NCBI Taxonomy" id="63787"/>
    <lineage>
        <taxon>Eukaryota</taxon>
        <taxon>Viridiplantae</taxon>
        <taxon>Streptophyta</taxon>
        <taxon>Embryophyta</taxon>
        <taxon>Tracheophyta</taxon>
        <taxon>Spermatophyta</taxon>
        <taxon>Magnoliopsida</taxon>
        <taxon>eudicotyledons</taxon>
        <taxon>Gunneridae</taxon>
        <taxon>Pentapetalae</taxon>
        <taxon>Saxifragales</taxon>
        <taxon>Crassulaceae</taxon>
        <taxon>Kalanchoe</taxon>
    </lineage>
</organism>
<protein>
    <recommendedName>
        <fullName evidence="3">Glabrous enhancer-binding protein-like DBD domain-containing protein</fullName>
    </recommendedName>
</protein>
<evidence type="ECO:0000313" key="4">
    <source>
        <dbReference type="EnsemblPlants" id="Kaladp0071s0015.1.v1.1.CDS.1"/>
    </source>
</evidence>
<keyword evidence="5" id="KW-1185">Reference proteome</keyword>
<evidence type="ECO:0000256" key="1">
    <source>
        <dbReference type="ARBA" id="ARBA00010820"/>
    </source>
</evidence>
<reference evidence="4" key="1">
    <citation type="submission" date="2021-01" db="UniProtKB">
        <authorList>
            <consortium name="EnsemblPlants"/>
        </authorList>
    </citation>
    <scope>IDENTIFICATION</scope>
</reference>
<feature type="domain" description="Glabrous enhancer-binding protein-like DBD" evidence="3">
    <location>
        <begin position="69"/>
        <end position="159"/>
    </location>
</feature>
<dbReference type="PANTHER" id="PTHR31662">
    <property type="entry name" value="BNAANNG10740D PROTEIN-RELATED"/>
    <property type="match status" value="1"/>
</dbReference>
<sequence length="282" mass="31957">MKKANLKSAKVPYMKSTPKAGAKREVEEKEVVVVAVPAAVSKDGKKRTKSETVASEEKQQLEDSKKQGQRLFSEESEIELLKGMVDFADKTRKNFKDDLDGFYEYVKKELDVAFSKSQLLTKVKNLKRKYTKNVEKVKKGEELKPLDKKLYDLSGKIWGGGGAVKSVSNRGIDVAGKSNGKRKRVRKEHIFKNEEEMCDATTKEAEVDSLSLIELMKSSAGYVLNEELIKRGWNSISKDKRMKMNEQWESLLLDEVKLNLRRLELARLHGQLVLDAFGASSH</sequence>
<accession>A0A7N0UJJ3</accession>
<dbReference type="AlphaFoldDB" id="A0A7N0UJJ3"/>
<evidence type="ECO:0000256" key="2">
    <source>
        <dbReference type="SAM" id="MobiDB-lite"/>
    </source>
</evidence>
<dbReference type="GO" id="GO:0006355">
    <property type="term" value="P:regulation of DNA-templated transcription"/>
    <property type="evidence" value="ECO:0007669"/>
    <property type="project" value="InterPro"/>
</dbReference>
<evidence type="ECO:0000259" key="3">
    <source>
        <dbReference type="Pfam" id="PF04504"/>
    </source>
</evidence>
<dbReference type="GO" id="GO:0005634">
    <property type="term" value="C:nucleus"/>
    <property type="evidence" value="ECO:0007669"/>
    <property type="project" value="TreeGrafter"/>
</dbReference>